<evidence type="ECO:0000256" key="2">
    <source>
        <dbReference type="ARBA" id="ARBA00022475"/>
    </source>
</evidence>
<evidence type="ECO:0000256" key="3">
    <source>
        <dbReference type="ARBA" id="ARBA00022692"/>
    </source>
</evidence>
<name>A0ABS8K6H9_9BURK</name>
<keyword evidence="3 6" id="KW-0812">Transmembrane</keyword>
<keyword evidence="8" id="KW-1185">Reference proteome</keyword>
<comment type="subcellular location">
    <subcellularLocation>
        <location evidence="1">Cell membrane</location>
        <topology evidence="1">Multi-pass membrane protein</topology>
    </subcellularLocation>
</comment>
<feature type="transmembrane region" description="Helical" evidence="6">
    <location>
        <begin position="139"/>
        <end position="166"/>
    </location>
</feature>
<evidence type="ECO:0000313" key="7">
    <source>
        <dbReference type="EMBL" id="MCC8400353.1"/>
    </source>
</evidence>
<accession>A0ABS8K6H9</accession>
<dbReference type="EMBL" id="JAJITC010000001">
    <property type="protein sequence ID" value="MCC8400353.1"/>
    <property type="molecule type" value="Genomic_DNA"/>
</dbReference>
<feature type="transmembrane region" description="Helical" evidence="6">
    <location>
        <begin position="249"/>
        <end position="274"/>
    </location>
</feature>
<comment type="caution">
    <text evidence="7">The sequence shown here is derived from an EMBL/GenBank/DDBJ whole genome shotgun (WGS) entry which is preliminary data.</text>
</comment>
<keyword evidence="4 6" id="KW-1133">Transmembrane helix</keyword>
<organism evidence="7 8">
    <name type="scientific">Paraburkholderia translucens</name>
    <dbReference type="NCBI Taxonomy" id="2886945"/>
    <lineage>
        <taxon>Bacteria</taxon>
        <taxon>Pseudomonadati</taxon>
        <taxon>Pseudomonadota</taxon>
        <taxon>Betaproteobacteria</taxon>
        <taxon>Burkholderiales</taxon>
        <taxon>Burkholderiaceae</taxon>
        <taxon>Paraburkholderia</taxon>
    </lineage>
</organism>
<proteinExistence type="predicted"/>
<dbReference type="PANTHER" id="PTHR30213:SF0">
    <property type="entry name" value="UPF0761 MEMBRANE PROTEIN YIHY"/>
    <property type="match status" value="1"/>
</dbReference>
<evidence type="ECO:0000256" key="1">
    <source>
        <dbReference type="ARBA" id="ARBA00004651"/>
    </source>
</evidence>
<feature type="transmembrane region" description="Helical" evidence="6">
    <location>
        <begin position="33"/>
        <end position="58"/>
    </location>
</feature>
<dbReference type="Proteomes" id="UP001430614">
    <property type="component" value="Unassembled WGS sequence"/>
</dbReference>
<reference evidence="7 8" key="1">
    <citation type="submission" date="2021-11" db="EMBL/GenBank/DDBJ databases">
        <authorList>
            <person name="Oh E.-T."/>
            <person name="Kim S.-B."/>
        </authorList>
    </citation>
    <scope>NUCLEOTIDE SEQUENCE [LARGE SCALE GENOMIC DNA]</scope>
    <source>
        <strain evidence="7 8">MMS20-SJTN17</strain>
    </source>
</reference>
<sequence length="300" mass="33249">MQILLDQHALYIVKHPGRFLLQTLKAFRANQGLLLAGAVAYYALLSIVPLLILIVIVLSRVVPQQLVLDALAHLLRWLVPGQSAALVHELSNFLEHRAVISWVLLVTMIFFSSLAFTVLENAMSLIFVHRVVVKRRHFLISALLPYCYILFLGVGLLLVTIVSSALDALGAEGLRLFGLHVPLRGFMRVVLYLFGLGGEIFVLTSVYLVMPVGRPSIKHALIGGVVAGVLWEITRHVLVWYFATLSQVSIVYGSLTMAIVILLSFEWLATLLLFGAQVISQYERFGREPLDATQPTVKTG</sequence>
<evidence type="ECO:0000256" key="4">
    <source>
        <dbReference type="ARBA" id="ARBA00022989"/>
    </source>
</evidence>
<protein>
    <submittedName>
        <fullName evidence="7">YihY/virulence factor BrkB family protein</fullName>
    </submittedName>
</protein>
<feature type="transmembrane region" description="Helical" evidence="6">
    <location>
        <begin position="99"/>
        <end position="119"/>
    </location>
</feature>
<feature type="transmembrane region" description="Helical" evidence="6">
    <location>
        <begin position="221"/>
        <end position="243"/>
    </location>
</feature>
<evidence type="ECO:0000313" key="8">
    <source>
        <dbReference type="Proteomes" id="UP001430614"/>
    </source>
</evidence>
<dbReference type="Pfam" id="PF03631">
    <property type="entry name" value="Virul_fac_BrkB"/>
    <property type="match status" value="1"/>
</dbReference>
<keyword evidence="5 6" id="KW-0472">Membrane</keyword>
<evidence type="ECO:0000256" key="6">
    <source>
        <dbReference type="SAM" id="Phobius"/>
    </source>
</evidence>
<evidence type="ECO:0000256" key="5">
    <source>
        <dbReference type="ARBA" id="ARBA00023136"/>
    </source>
</evidence>
<feature type="transmembrane region" description="Helical" evidence="6">
    <location>
        <begin position="186"/>
        <end position="209"/>
    </location>
</feature>
<dbReference type="PANTHER" id="PTHR30213">
    <property type="entry name" value="INNER MEMBRANE PROTEIN YHJD"/>
    <property type="match status" value="1"/>
</dbReference>
<gene>
    <name evidence="7" type="ORF">LJ655_00350</name>
</gene>
<keyword evidence="2" id="KW-1003">Cell membrane</keyword>
<dbReference type="RefSeq" id="WP_230559278.1">
    <property type="nucleotide sequence ID" value="NZ_JAJITC010000001.1"/>
</dbReference>
<dbReference type="InterPro" id="IPR017039">
    <property type="entry name" value="Virul_fac_BrkB"/>
</dbReference>
<dbReference type="PIRSF" id="PIRSF035875">
    <property type="entry name" value="RNase_BN"/>
    <property type="match status" value="1"/>
</dbReference>